<feature type="compositionally biased region" description="Low complexity" evidence="6">
    <location>
        <begin position="418"/>
        <end position="427"/>
    </location>
</feature>
<keyword evidence="3" id="KW-0238">DNA-binding</keyword>
<dbReference type="InterPro" id="IPR035965">
    <property type="entry name" value="PAS-like_dom_sf"/>
</dbReference>
<dbReference type="GO" id="GO:0046983">
    <property type="term" value="F:protein dimerization activity"/>
    <property type="evidence" value="ECO:0007669"/>
    <property type="project" value="InterPro"/>
</dbReference>
<protein>
    <submittedName>
        <fullName evidence="9">Aryl hydrocarbon receptor nuclear translocator</fullName>
    </submittedName>
</protein>
<keyword evidence="4" id="KW-0804">Transcription</keyword>
<evidence type="ECO:0000259" key="8">
    <source>
        <dbReference type="PROSITE" id="PS50888"/>
    </source>
</evidence>
<feature type="domain" description="PAS" evidence="7">
    <location>
        <begin position="107"/>
        <end position="183"/>
    </location>
</feature>
<dbReference type="Pfam" id="PF00010">
    <property type="entry name" value="HLH"/>
    <property type="match status" value="1"/>
</dbReference>
<dbReference type="InterPro" id="IPR001067">
    <property type="entry name" value="Nuc_translocat"/>
</dbReference>
<dbReference type="SUPFAM" id="SSF55785">
    <property type="entry name" value="PYP-like sensor domain (PAS domain)"/>
    <property type="match status" value="2"/>
</dbReference>
<organism evidence="9">
    <name type="scientific">Halisarca dujardinii</name>
    <name type="common">Dujardin's slime sponge</name>
    <dbReference type="NCBI Taxonomy" id="2583056"/>
    <lineage>
        <taxon>Eukaryota</taxon>
        <taxon>Metazoa</taxon>
        <taxon>Porifera</taxon>
        <taxon>Demospongiae</taxon>
        <taxon>Verongimorpha</taxon>
        <taxon>Chondrillida</taxon>
        <taxon>Halisarcidae</taxon>
        <taxon>Halisarca</taxon>
    </lineage>
</organism>
<dbReference type="SMART" id="SM00353">
    <property type="entry name" value="HLH"/>
    <property type="match status" value="1"/>
</dbReference>
<evidence type="ECO:0000256" key="2">
    <source>
        <dbReference type="ARBA" id="ARBA00023015"/>
    </source>
</evidence>
<keyword evidence="9" id="KW-0675">Receptor</keyword>
<dbReference type="GO" id="GO:0003677">
    <property type="term" value="F:DNA binding"/>
    <property type="evidence" value="ECO:0007669"/>
    <property type="project" value="UniProtKB-KW"/>
</dbReference>
<dbReference type="InterPro" id="IPR036638">
    <property type="entry name" value="HLH_DNA-bd_sf"/>
</dbReference>
<dbReference type="GO" id="GO:0005634">
    <property type="term" value="C:nucleus"/>
    <property type="evidence" value="ECO:0007669"/>
    <property type="project" value="InterPro"/>
</dbReference>
<evidence type="ECO:0000256" key="5">
    <source>
        <dbReference type="ARBA" id="ARBA00023242"/>
    </source>
</evidence>
<dbReference type="GO" id="GO:0005737">
    <property type="term" value="C:cytoplasm"/>
    <property type="evidence" value="ECO:0007669"/>
    <property type="project" value="InterPro"/>
</dbReference>
<feature type="region of interest" description="Disordered" evidence="6">
    <location>
        <begin position="1"/>
        <end position="47"/>
    </location>
</feature>
<dbReference type="SMART" id="SM00091">
    <property type="entry name" value="PAS"/>
    <property type="match status" value="2"/>
</dbReference>
<evidence type="ECO:0000313" key="9">
    <source>
        <dbReference type="EMBL" id="QHX41463.1"/>
    </source>
</evidence>
<dbReference type="InterPro" id="IPR001610">
    <property type="entry name" value="PAC"/>
</dbReference>
<reference evidence="9" key="1">
    <citation type="submission" date="2019-06" db="EMBL/GenBank/DDBJ databases">
        <authorList>
            <person name="Adameyko K."/>
            <person name="Finoshin A."/>
            <person name="Kravchuk O."/>
            <person name="Mikhailov K."/>
            <person name="Gusev O."/>
            <person name="Shagimardanova E."/>
            <person name="Lyupina Y."/>
        </authorList>
    </citation>
    <scope>NUCLEOTIDE SEQUENCE</scope>
</reference>
<dbReference type="Gene3D" id="3.30.450.20">
    <property type="entry name" value="PAS domain"/>
    <property type="match status" value="2"/>
</dbReference>
<dbReference type="PRINTS" id="PR00785">
    <property type="entry name" value="NCTRNSLOCATR"/>
</dbReference>
<evidence type="ECO:0000259" key="7">
    <source>
        <dbReference type="PROSITE" id="PS50112"/>
    </source>
</evidence>
<feature type="domain" description="BHLH" evidence="8">
    <location>
        <begin position="37"/>
        <end position="90"/>
    </location>
</feature>
<evidence type="ECO:0000256" key="4">
    <source>
        <dbReference type="ARBA" id="ARBA00023163"/>
    </source>
</evidence>
<proteinExistence type="evidence at transcript level"/>
<dbReference type="CDD" id="cd00130">
    <property type="entry name" value="PAS"/>
    <property type="match status" value="2"/>
</dbReference>
<sequence>MQAGPKQKKLRPEENLASQSYDGGSSDEETSSKKTAVSRKNHCEVEKRRRDKMNKYLTELATMIPACSAVPRKLDKLTVLKMAVDHVKALRGDLHSGSDYKPSFLSDDELKQLIVEAANGFMLIVTCQQGRVLYVSETIEDVLQEMPNNWKGKCFYDLLHPKDIQRVRSQLESMNIDETLQANTAAGYSRSSVVAQPDVMSGLRRSFLCRVRMSQSSPSGEQLDLPDSKGDFTKSKDILELIHSQHMVPYKYSVLHCTGFIRKLTSEENEALMLGEGELSQCLVAMARLQPFGSNDGEGGPPQEPSDSEFVARVSLDGRFSYMDHRVSAVLGYLPQDLIGQMCYEYFHPDDIRKMVELFHEACQKSVPMPTINYRFLSRERKWVWLAMKAFSFRNPYTKQVEYIICTNVVMKSKESSQQRPQQSPEQLPNPQPMDFDRRDMTEKFVRSTIANQALLEVTSQQDNSMPQDQVINDIFTMITPATSQPQTQAGMFSCSISADLLPWVAMATCTRPPPPPSYPIRCTAVATAACQPPECTARPRAIGPGGLLWRGQCPLRSTLCPRHRHSKH</sequence>
<keyword evidence="2" id="KW-0805">Transcription regulation</keyword>
<evidence type="ECO:0000256" key="3">
    <source>
        <dbReference type="ARBA" id="ARBA00023125"/>
    </source>
</evidence>
<dbReference type="GO" id="GO:0003700">
    <property type="term" value="F:DNA-binding transcription factor activity"/>
    <property type="evidence" value="ECO:0007669"/>
    <property type="project" value="InterPro"/>
</dbReference>
<dbReference type="GO" id="GO:0005667">
    <property type="term" value="C:transcription regulator complex"/>
    <property type="evidence" value="ECO:0007669"/>
    <property type="project" value="InterPro"/>
</dbReference>
<dbReference type="PROSITE" id="PS50112">
    <property type="entry name" value="PAS"/>
    <property type="match status" value="2"/>
</dbReference>
<keyword evidence="1" id="KW-0677">Repeat</keyword>
<feature type="region of interest" description="Disordered" evidence="6">
    <location>
        <begin position="415"/>
        <end position="437"/>
    </location>
</feature>
<evidence type="ECO:0000256" key="6">
    <source>
        <dbReference type="SAM" id="MobiDB-lite"/>
    </source>
</evidence>
<evidence type="ECO:0000256" key="1">
    <source>
        <dbReference type="ARBA" id="ARBA00022737"/>
    </source>
</evidence>
<dbReference type="SUPFAM" id="SSF47459">
    <property type="entry name" value="HLH, helix-loop-helix DNA-binding domain"/>
    <property type="match status" value="1"/>
</dbReference>
<dbReference type="InterPro" id="IPR000014">
    <property type="entry name" value="PAS"/>
</dbReference>
<feature type="domain" description="PAS" evidence="7">
    <location>
        <begin position="314"/>
        <end position="366"/>
    </location>
</feature>
<accession>A0A6C0PP06</accession>
<dbReference type="Pfam" id="PF14598">
    <property type="entry name" value="PAS_11"/>
    <property type="match status" value="1"/>
</dbReference>
<dbReference type="NCBIfam" id="TIGR00229">
    <property type="entry name" value="sensory_box"/>
    <property type="match status" value="1"/>
</dbReference>
<dbReference type="Gene3D" id="4.10.280.10">
    <property type="entry name" value="Helix-loop-helix DNA-binding domain"/>
    <property type="match status" value="1"/>
</dbReference>
<dbReference type="PANTHER" id="PTHR23042">
    <property type="entry name" value="CIRCADIAN PROTEIN CLOCK/ARNT/BMAL/PAS"/>
    <property type="match status" value="1"/>
</dbReference>
<dbReference type="EMBL" id="MN075817">
    <property type="protein sequence ID" value="QHX41463.1"/>
    <property type="molecule type" value="mRNA"/>
</dbReference>
<dbReference type="AlphaFoldDB" id="A0A6C0PP06"/>
<dbReference type="InterPro" id="IPR011598">
    <property type="entry name" value="bHLH_dom"/>
</dbReference>
<name>A0A6C0PP06_HALDU</name>
<keyword evidence="5" id="KW-0539">Nucleus</keyword>
<dbReference type="SMART" id="SM00086">
    <property type="entry name" value="PAC"/>
    <property type="match status" value="1"/>
</dbReference>
<dbReference type="PROSITE" id="PS50888">
    <property type="entry name" value="BHLH"/>
    <property type="match status" value="1"/>
</dbReference>
<dbReference type="InterPro" id="IPR050933">
    <property type="entry name" value="Circadian_TF"/>
</dbReference>